<dbReference type="Proteomes" id="UP000257109">
    <property type="component" value="Unassembled WGS sequence"/>
</dbReference>
<evidence type="ECO:0000313" key="2">
    <source>
        <dbReference type="Proteomes" id="UP000257109"/>
    </source>
</evidence>
<protein>
    <recommendedName>
        <fullName evidence="3">ATP-dependent DNA helicase</fullName>
    </recommendedName>
</protein>
<evidence type="ECO:0000313" key="1">
    <source>
        <dbReference type="EMBL" id="RDY05777.1"/>
    </source>
</evidence>
<evidence type="ECO:0008006" key="3">
    <source>
        <dbReference type="Google" id="ProtNLM"/>
    </source>
</evidence>
<feature type="non-terminal residue" evidence="1">
    <location>
        <position position="1"/>
    </location>
</feature>
<reference evidence="1" key="1">
    <citation type="submission" date="2018-05" db="EMBL/GenBank/DDBJ databases">
        <title>Draft genome of Mucuna pruriens seed.</title>
        <authorList>
            <person name="Nnadi N.E."/>
            <person name="Vos R."/>
            <person name="Hasami M.H."/>
            <person name="Devisetty U.K."/>
            <person name="Aguiy J.C."/>
        </authorList>
    </citation>
    <scope>NUCLEOTIDE SEQUENCE [LARGE SCALE GENOMIC DNA]</scope>
    <source>
        <strain evidence="1">JCA_2017</strain>
    </source>
</reference>
<dbReference type="EMBL" id="QJKJ01001816">
    <property type="protein sequence ID" value="RDY05777.1"/>
    <property type="molecule type" value="Genomic_DNA"/>
</dbReference>
<gene>
    <name evidence="1" type="ORF">CR513_10347</name>
</gene>
<proteinExistence type="predicted"/>
<name>A0A371HSN4_MUCPR</name>
<organism evidence="1 2">
    <name type="scientific">Mucuna pruriens</name>
    <name type="common">Velvet bean</name>
    <name type="synonym">Dolichos pruriens</name>
    <dbReference type="NCBI Taxonomy" id="157652"/>
    <lineage>
        <taxon>Eukaryota</taxon>
        <taxon>Viridiplantae</taxon>
        <taxon>Streptophyta</taxon>
        <taxon>Embryophyta</taxon>
        <taxon>Tracheophyta</taxon>
        <taxon>Spermatophyta</taxon>
        <taxon>Magnoliopsida</taxon>
        <taxon>eudicotyledons</taxon>
        <taxon>Gunneridae</taxon>
        <taxon>Pentapetalae</taxon>
        <taxon>rosids</taxon>
        <taxon>fabids</taxon>
        <taxon>Fabales</taxon>
        <taxon>Fabaceae</taxon>
        <taxon>Papilionoideae</taxon>
        <taxon>50 kb inversion clade</taxon>
        <taxon>NPAAA clade</taxon>
        <taxon>indigoferoid/millettioid clade</taxon>
        <taxon>Phaseoleae</taxon>
        <taxon>Mucuna</taxon>
    </lineage>
</organism>
<accession>A0A371HSN4</accession>
<dbReference type="AlphaFoldDB" id="A0A371HSN4"/>
<keyword evidence="2" id="KW-1185">Reference proteome</keyword>
<sequence length="70" mass="8033">MNFRVHDNMENPFGEKLFLVVMEIGDDEKENKKFGNWILALGDTNIGNYNDGESKVEILEIDQDISIQSN</sequence>
<comment type="caution">
    <text evidence="1">The sequence shown here is derived from an EMBL/GenBank/DDBJ whole genome shotgun (WGS) entry which is preliminary data.</text>
</comment>
<dbReference type="OrthoDB" id="1918649at2759"/>